<dbReference type="Gene3D" id="3.40.50.2020">
    <property type="match status" value="1"/>
</dbReference>
<dbReference type="InterPro" id="IPR051910">
    <property type="entry name" value="ComF/GntX_DNA_util-trans"/>
</dbReference>
<dbReference type="Pfam" id="PF00156">
    <property type="entry name" value="Pribosyltran"/>
    <property type="match status" value="1"/>
</dbReference>
<dbReference type="PANTHER" id="PTHR47505:SF1">
    <property type="entry name" value="DNA UTILIZATION PROTEIN YHGH"/>
    <property type="match status" value="1"/>
</dbReference>
<dbReference type="InterPro" id="IPR000836">
    <property type="entry name" value="PRTase_dom"/>
</dbReference>
<dbReference type="EMBL" id="WWTB01000002">
    <property type="protein sequence ID" value="MZJ85085.1"/>
    <property type="molecule type" value="Genomic_DNA"/>
</dbReference>
<evidence type="ECO:0000313" key="4">
    <source>
        <dbReference type="Proteomes" id="UP000481598"/>
    </source>
</evidence>
<name>A0A6L8RJK4_9ACTN</name>
<evidence type="ECO:0000259" key="2">
    <source>
        <dbReference type="Pfam" id="PF00156"/>
    </source>
</evidence>
<comment type="similarity">
    <text evidence="1">Belongs to the ComF/GntX family.</text>
</comment>
<reference evidence="3 4" key="1">
    <citation type="journal article" date="2019" name="Nat. Med.">
        <title>A library of human gut bacterial isolates paired with longitudinal multiomics data enables mechanistic microbiome research.</title>
        <authorList>
            <person name="Poyet M."/>
            <person name="Groussin M."/>
            <person name="Gibbons S.M."/>
            <person name="Avila-Pacheco J."/>
            <person name="Jiang X."/>
            <person name="Kearney S.M."/>
            <person name="Perrotta A.R."/>
            <person name="Berdy B."/>
            <person name="Zhao S."/>
            <person name="Lieberman T.D."/>
            <person name="Swanson P.K."/>
            <person name="Smith M."/>
            <person name="Roesemann S."/>
            <person name="Alexander J.E."/>
            <person name="Rich S.A."/>
            <person name="Livny J."/>
            <person name="Vlamakis H."/>
            <person name="Clish C."/>
            <person name="Bullock K."/>
            <person name="Deik A."/>
            <person name="Scott J."/>
            <person name="Pierce K.A."/>
            <person name="Xavier R.J."/>
            <person name="Alm E.J."/>
        </authorList>
    </citation>
    <scope>NUCLEOTIDE SEQUENCE [LARGE SCALE GENOMIC DNA]</scope>
    <source>
        <strain evidence="3 4">BIOML-A10</strain>
    </source>
</reference>
<dbReference type="SUPFAM" id="SSF53271">
    <property type="entry name" value="PRTase-like"/>
    <property type="match status" value="1"/>
</dbReference>
<evidence type="ECO:0000313" key="3">
    <source>
        <dbReference type="EMBL" id="MZJ85085.1"/>
    </source>
</evidence>
<dbReference type="Proteomes" id="UP000481598">
    <property type="component" value="Unassembled WGS sequence"/>
</dbReference>
<comment type="caution">
    <text evidence="3">The sequence shown here is derived from an EMBL/GenBank/DDBJ whole genome shotgun (WGS) entry which is preliminary data.</text>
</comment>
<proteinExistence type="inferred from homology"/>
<evidence type="ECO:0000256" key="1">
    <source>
        <dbReference type="ARBA" id="ARBA00008007"/>
    </source>
</evidence>
<protein>
    <submittedName>
        <fullName evidence="3">ComF family protein</fullName>
    </submittedName>
</protein>
<dbReference type="CDD" id="cd06223">
    <property type="entry name" value="PRTases_typeI"/>
    <property type="match status" value="1"/>
</dbReference>
<organism evidence="3 4">
    <name type="scientific">Collinsella aerofaciens</name>
    <dbReference type="NCBI Taxonomy" id="74426"/>
    <lineage>
        <taxon>Bacteria</taxon>
        <taxon>Bacillati</taxon>
        <taxon>Actinomycetota</taxon>
        <taxon>Coriobacteriia</taxon>
        <taxon>Coriobacteriales</taxon>
        <taxon>Coriobacteriaceae</taxon>
        <taxon>Collinsella</taxon>
    </lineage>
</organism>
<accession>A0A6L8RJK4</accession>
<dbReference type="InterPro" id="IPR029057">
    <property type="entry name" value="PRTase-like"/>
</dbReference>
<dbReference type="PANTHER" id="PTHR47505">
    <property type="entry name" value="DNA UTILIZATION PROTEIN YHGH"/>
    <property type="match status" value="1"/>
</dbReference>
<sequence length="268" mass="28835">MKRHLNVLSRLQGADTLPFADELLPLAERATYEALEALSPTRCAGCERSGALICQDCLASFALIDPCHSCIRCGAPFGDLLCTECSVEGTSSAMAEALDRCLACAVYAHPLPRIIKAYKDAGERRLAPYLAELLYDTALHAQVAAPDRYGGVLSGVDAVVFVPATAAAFRRRGFDHMEAIAHSFCDLSGVPLLDALVKYGHGDQRELGRVERRERARGMYETVEDVRGRRLLLIDDVITTGATMAAASAELKRAGAAAVDGLAIARVW</sequence>
<feature type="domain" description="Phosphoribosyltransferase" evidence="2">
    <location>
        <begin position="190"/>
        <end position="259"/>
    </location>
</feature>
<dbReference type="AlphaFoldDB" id="A0A6L8RJK4"/>
<dbReference type="RefSeq" id="WP_161156041.1">
    <property type="nucleotide sequence ID" value="NZ_WWSY01000008.1"/>
</dbReference>
<gene>
    <name evidence="3" type="ORF">GT635_01185</name>
</gene>